<dbReference type="EMBL" id="AFWT01000073">
    <property type="protein sequence ID" value="EGV27653.1"/>
    <property type="molecule type" value="Genomic_DNA"/>
</dbReference>
<dbReference type="Pfam" id="PF13439">
    <property type="entry name" value="Glyco_transf_4"/>
    <property type="match status" value="1"/>
</dbReference>
<dbReference type="GO" id="GO:0016757">
    <property type="term" value="F:glycosyltransferase activity"/>
    <property type="evidence" value="ECO:0007669"/>
    <property type="project" value="InterPro"/>
</dbReference>
<keyword evidence="4" id="KW-1185">Reference proteome</keyword>
<protein>
    <submittedName>
        <fullName evidence="3">Glycosyl transferase group 1</fullName>
    </submittedName>
</protein>
<dbReference type="PATRIC" id="fig|765913.3.peg.4595"/>
<dbReference type="PANTHER" id="PTHR45947:SF13">
    <property type="entry name" value="TRANSFERASE"/>
    <property type="match status" value="1"/>
</dbReference>
<evidence type="ECO:0000313" key="4">
    <source>
        <dbReference type="Proteomes" id="UP000004200"/>
    </source>
</evidence>
<dbReference type="InterPro" id="IPR050194">
    <property type="entry name" value="Glycosyltransferase_grp1"/>
</dbReference>
<reference evidence="3 4" key="1">
    <citation type="submission" date="2011-06" db="EMBL/GenBank/DDBJ databases">
        <title>The draft genome of Thiorhodococcus drewsii AZ1.</title>
        <authorList>
            <consortium name="US DOE Joint Genome Institute (JGI-PGF)"/>
            <person name="Lucas S."/>
            <person name="Han J."/>
            <person name="Lapidus A."/>
            <person name="Cheng J.-F."/>
            <person name="Goodwin L."/>
            <person name="Pitluck S."/>
            <person name="Peters L."/>
            <person name="Land M.L."/>
            <person name="Hauser L."/>
            <person name="Vogl K."/>
            <person name="Liu Z."/>
            <person name="Imhoff J."/>
            <person name="Thiel V."/>
            <person name="Frigaard N.-U."/>
            <person name="Bryant D.A."/>
            <person name="Woyke T.J."/>
        </authorList>
    </citation>
    <scope>NUCLEOTIDE SEQUENCE [LARGE SCALE GENOMIC DNA]</scope>
    <source>
        <strain evidence="3 4">AZ1</strain>
    </source>
</reference>
<evidence type="ECO:0000259" key="2">
    <source>
        <dbReference type="Pfam" id="PF13439"/>
    </source>
</evidence>
<dbReference type="Pfam" id="PF00534">
    <property type="entry name" value="Glycos_transf_1"/>
    <property type="match status" value="1"/>
</dbReference>
<dbReference type="InterPro" id="IPR028098">
    <property type="entry name" value="Glyco_trans_4-like_N"/>
</dbReference>
<dbReference type="Gene3D" id="3.40.50.2000">
    <property type="entry name" value="Glycogen Phosphorylase B"/>
    <property type="match status" value="2"/>
</dbReference>
<dbReference type="SUPFAM" id="SSF53756">
    <property type="entry name" value="UDP-Glycosyltransferase/glycogen phosphorylase"/>
    <property type="match status" value="1"/>
</dbReference>
<dbReference type="InterPro" id="IPR001296">
    <property type="entry name" value="Glyco_trans_1"/>
</dbReference>
<keyword evidence="3" id="KW-0808">Transferase</keyword>
<feature type="domain" description="Glycosyl transferase family 1" evidence="1">
    <location>
        <begin position="196"/>
        <end position="338"/>
    </location>
</feature>
<name>G2E8B4_9GAMM</name>
<dbReference type="AlphaFoldDB" id="G2E8B4"/>
<dbReference type="PANTHER" id="PTHR45947">
    <property type="entry name" value="SULFOQUINOVOSYL TRANSFERASE SQD2"/>
    <property type="match status" value="1"/>
</dbReference>
<feature type="domain" description="Glycosyltransferase subfamily 4-like N-terminal" evidence="2">
    <location>
        <begin position="9"/>
        <end position="184"/>
    </location>
</feature>
<dbReference type="eggNOG" id="COG0438">
    <property type="taxonomic scope" value="Bacteria"/>
</dbReference>
<gene>
    <name evidence="3" type="ORF">ThidrDRAFT_4528</name>
</gene>
<dbReference type="STRING" id="765913.ThidrDRAFT_4528"/>
<evidence type="ECO:0000313" key="3">
    <source>
        <dbReference type="EMBL" id="EGV27653.1"/>
    </source>
</evidence>
<organism evidence="3 4">
    <name type="scientific">Thiorhodococcus drewsii AZ1</name>
    <dbReference type="NCBI Taxonomy" id="765913"/>
    <lineage>
        <taxon>Bacteria</taxon>
        <taxon>Pseudomonadati</taxon>
        <taxon>Pseudomonadota</taxon>
        <taxon>Gammaproteobacteria</taxon>
        <taxon>Chromatiales</taxon>
        <taxon>Chromatiaceae</taxon>
        <taxon>Thiorhodococcus</taxon>
    </lineage>
</organism>
<proteinExistence type="predicted"/>
<evidence type="ECO:0000259" key="1">
    <source>
        <dbReference type="Pfam" id="PF00534"/>
    </source>
</evidence>
<comment type="caution">
    <text evidence="3">The sequence shown here is derived from an EMBL/GenBank/DDBJ whole genome shotgun (WGS) entry which is preliminary data.</text>
</comment>
<accession>G2E8B4</accession>
<dbReference type="Proteomes" id="UP000004200">
    <property type="component" value="Unassembled WGS sequence"/>
</dbReference>
<sequence>MVESEIALLRAYGHEVATYTRSNDEVEGMPSLSLARQVLWSDVTIRDLVTLIERFRPDVIHVHNTFPLISPSLYWVAARHGVPVVQTLHNFRLLCAQAMFLRNDAVCEDCLGRLPWLGVARRCYRSSRAQSAVLVAMLGVHRALGTYRQKVTRYIALNDFCRDKFIAGGLPAERVMVKPNFVDVPPLVRRPVTSRFLFVGRLSPEKGVKTLVAAAAQVPDAVFEVVGDGPEAAELAGVANVERRGLLSLDAVMQTMTGAACLVMPSLWYENFPRTLVEAFALGLPVIASRLGALAELVRDGETGLLFTPGDPADLAAKVRGAMANPDALRRMGESARREYEAKYTPGVSYRQLMDIYQDAIDEVRGRGH</sequence>